<feature type="compositionally biased region" description="Low complexity" evidence="1">
    <location>
        <begin position="962"/>
        <end position="977"/>
    </location>
</feature>
<dbReference type="Gene3D" id="3.40.50.410">
    <property type="entry name" value="von Willebrand factor, type A domain"/>
    <property type="match status" value="1"/>
</dbReference>
<dbReference type="PROSITE" id="PS50234">
    <property type="entry name" value="VWFA"/>
    <property type="match status" value="1"/>
</dbReference>
<feature type="region of interest" description="Disordered" evidence="1">
    <location>
        <begin position="935"/>
        <end position="987"/>
    </location>
</feature>
<keyword evidence="2" id="KW-0812">Transmembrane</keyword>
<dbReference type="NCBIfam" id="NF041940">
    <property type="entry name" value="choice_anch_X"/>
    <property type="match status" value="1"/>
</dbReference>
<dbReference type="Gene3D" id="2.60.40.10">
    <property type="entry name" value="Immunoglobulins"/>
    <property type="match status" value="1"/>
</dbReference>
<evidence type="ECO:0000256" key="3">
    <source>
        <dbReference type="SAM" id="SignalP"/>
    </source>
</evidence>
<name>A0A914AC91_PATMI</name>
<dbReference type="PANTHER" id="PTHR10579">
    <property type="entry name" value="CALCIUM-ACTIVATED CHLORIDE CHANNEL REGULATOR"/>
    <property type="match status" value="1"/>
</dbReference>
<keyword evidence="2" id="KW-0472">Membrane</keyword>
<evidence type="ECO:0000259" key="4">
    <source>
        <dbReference type="PROSITE" id="PS50234"/>
    </source>
</evidence>
<feature type="region of interest" description="Disordered" evidence="1">
    <location>
        <begin position="756"/>
        <end position="799"/>
    </location>
</feature>
<keyword evidence="3" id="KW-0732">Signal</keyword>
<dbReference type="SUPFAM" id="SSF53300">
    <property type="entry name" value="vWA-like"/>
    <property type="match status" value="1"/>
</dbReference>
<dbReference type="Pfam" id="PF00092">
    <property type="entry name" value="VWA"/>
    <property type="match status" value="1"/>
</dbReference>
<dbReference type="EnsemblMetazoa" id="XM_038205612.1">
    <property type="protein sequence ID" value="XP_038061540.1"/>
    <property type="gene ID" value="LOC119732189"/>
</dbReference>
<dbReference type="GeneID" id="119732189"/>
<feature type="signal peptide" evidence="3">
    <location>
        <begin position="1"/>
        <end position="22"/>
    </location>
</feature>
<evidence type="ECO:0000313" key="5">
    <source>
        <dbReference type="EnsemblMetazoa" id="XP_038061540.1"/>
    </source>
</evidence>
<dbReference type="Proteomes" id="UP000887568">
    <property type="component" value="Unplaced"/>
</dbReference>
<dbReference type="SMART" id="SM00327">
    <property type="entry name" value="VWA"/>
    <property type="match status" value="1"/>
</dbReference>
<sequence length="1058" mass="116060">MKLQGACLIVATLVLVYSNVDALLRPSSIRLENNSYTGIVVAIHSNVNESVELIDRIKYMFYEGSKYLYEATRKRAYFDKVTIIVPKTWTHKSEYKLPGNLTFDYADVIVAPPNPRWAPLQYTKQYQGCGQRGVHIHFMDEFLTDPEVELYYGPLGRVLVHEWGHLRWGLFDEYPDAVGDPDNYQEFYFSPLTQQFEGVRCSYDHNAFPLKFFPESQMYRPCNGGPDIGYEEGCVYYVVANQDKDLVSSSIMFSSYPLGPIKYFCDNDSSDSPNLHNREAPNKHNRLCTSRSNWEVLRDHEDFRNNINPPREISEDDLMPEITIVQHQDIRVVLLLDTSGSMTSKNRFNKMISSSANYISSIVTEGSYIGIVEFNYVGIIRKNLTLVTSDDDRQALLESLPPDAGGSTAIGDGLLKSIEVLSEGGMDPAGGIILLITDGKENVRPNVADIMDTIISSGVIVDTLAFSQNADGLLPGLSQATGGKTYFYSDEVGSNTLYEAFAATMERGDVLDSERRVQLMGTSWSLKSDEERTSSIFLDSTLGRNTEFVFSWETENVLAIDVNITRPNGSMIDWSYEGYGVDISFRILTVSIKGQAEAGSWKFKVWNNGTQSQDVVVTIYSYPASNDVEPIIVTSELSGSTTAFEQNEPLVAYAEIRQGFRPMIYANVWATIERPQAGYEPIKLQLLDNGAGADVTKNDGVYSRYFTEMTGVGYYGVTIDVDNNEGNAIVIDSNPFSKSRPIVDPDDAFNLPDIGGVKIPSPGEPPAEPTGTPAPAFSRGTSGGSSRVDATPPGFSPGADLFPPGDILDLRVTNTSFLDKTVSLAWTASGDDLDSGAASWYEVIRAESVLAWQSDPDPESHLILNSSHVLQGNLSAPQVFGSREDLQVMVPVPEEVNVTSYAFVLRAFDDAGRWSEFSNVVQAVLREYVPESLPAPAPATTNAPPATSNPQPATGDASPVMTDAPPTTRDAPPVTTDAPPPTTDAPIVVTVTPPSTWLQWWHIALMVVGGSVGLSLLIGLILCAVLKGIPSKATPVSPIIVAEAGEHTNRAYAHEWLE</sequence>
<evidence type="ECO:0000256" key="1">
    <source>
        <dbReference type="SAM" id="MobiDB-lite"/>
    </source>
</evidence>
<dbReference type="InterPro" id="IPR013642">
    <property type="entry name" value="CLCA_N"/>
</dbReference>
<dbReference type="AlphaFoldDB" id="A0A914AC91"/>
<reference evidence="5" key="1">
    <citation type="submission" date="2022-11" db="UniProtKB">
        <authorList>
            <consortium name="EnsemblMetazoa"/>
        </authorList>
    </citation>
    <scope>IDENTIFICATION</scope>
</reference>
<dbReference type="OrthoDB" id="687730at2759"/>
<dbReference type="CDD" id="cd00198">
    <property type="entry name" value="vWFA"/>
    <property type="match status" value="1"/>
</dbReference>
<feature type="domain" description="VWFA" evidence="4">
    <location>
        <begin position="331"/>
        <end position="505"/>
    </location>
</feature>
<organism evidence="5 6">
    <name type="scientific">Patiria miniata</name>
    <name type="common">Bat star</name>
    <name type="synonym">Asterina miniata</name>
    <dbReference type="NCBI Taxonomy" id="46514"/>
    <lineage>
        <taxon>Eukaryota</taxon>
        <taxon>Metazoa</taxon>
        <taxon>Echinodermata</taxon>
        <taxon>Eleutherozoa</taxon>
        <taxon>Asterozoa</taxon>
        <taxon>Asteroidea</taxon>
        <taxon>Valvatacea</taxon>
        <taxon>Valvatida</taxon>
        <taxon>Asterinidae</taxon>
        <taxon>Patiria</taxon>
    </lineage>
</organism>
<feature type="chain" id="PRO_5037976438" description="VWFA domain-containing protein" evidence="3">
    <location>
        <begin position="23"/>
        <end position="1058"/>
    </location>
</feature>
<dbReference type="Pfam" id="PF08434">
    <property type="entry name" value="CLCA"/>
    <property type="match status" value="1"/>
</dbReference>
<keyword evidence="2" id="KW-1133">Transmembrane helix</keyword>
<feature type="transmembrane region" description="Helical" evidence="2">
    <location>
        <begin position="1000"/>
        <end position="1026"/>
    </location>
</feature>
<evidence type="ECO:0000256" key="2">
    <source>
        <dbReference type="SAM" id="Phobius"/>
    </source>
</evidence>
<protein>
    <recommendedName>
        <fullName evidence="4">VWFA domain-containing protein</fullName>
    </recommendedName>
</protein>
<evidence type="ECO:0000313" key="6">
    <source>
        <dbReference type="Proteomes" id="UP000887568"/>
    </source>
</evidence>
<keyword evidence="6" id="KW-1185">Reference proteome</keyword>
<dbReference type="InterPro" id="IPR051266">
    <property type="entry name" value="CLCR"/>
</dbReference>
<dbReference type="InterPro" id="IPR036465">
    <property type="entry name" value="vWFA_dom_sf"/>
</dbReference>
<feature type="compositionally biased region" description="Low complexity" evidence="1">
    <location>
        <begin position="938"/>
        <end position="954"/>
    </location>
</feature>
<dbReference type="RefSeq" id="XP_038061540.1">
    <property type="nucleotide sequence ID" value="XM_038205612.1"/>
</dbReference>
<dbReference type="InterPro" id="IPR002035">
    <property type="entry name" value="VWF_A"/>
</dbReference>
<proteinExistence type="predicted"/>
<dbReference type="PANTHER" id="PTHR10579:SF177">
    <property type="entry name" value="CALCIUM-ACTIVATED CHLORIDE CHANNEL REGULATOR 4-LIKE PROTEIN"/>
    <property type="match status" value="1"/>
</dbReference>
<dbReference type="InterPro" id="IPR013783">
    <property type="entry name" value="Ig-like_fold"/>
</dbReference>
<dbReference type="OMA" id="NICAGIH"/>
<accession>A0A914AC91</accession>